<evidence type="ECO:0000259" key="1">
    <source>
        <dbReference type="Pfam" id="PF00646"/>
    </source>
</evidence>
<keyword evidence="4" id="KW-1185">Reference proteome</keyword>
<dbReference type="Pfam" id="PF08268">
    <property type="entry name" value="FBA_3"/>
    <property type="match status" value="2"/>
</dbReference>
<dbReference type="PANTHER" id="PTHR31111:SF43">
    <property type="entry name" value="F-BOX ASSOCIATED UBIQUITINATION EFFECTOR FAMILY PROTEIN"/>
    <property type="match status" value="1"/>
</dbReference>
<feature type="domain" description="F-box associated beta-propeller type 3" evidence="2">
    <location>
        <begin position="268"/>
        <end position="404"/>
    </location>
</feature>
<dbReference type="EMBL" id="KB870811">
    <property type="protein sequence ID" value="EOA17924.1"/>
    <property type="molecule type" value="Genomic_DNA"/>
</dbReference>
<name>R0GM20_9BRAS</name>
<dbReference type="InterPro" id="IPR001810">
    <property type="entry name" value="F-box_dom"/>
</dbReference>
<dbReference type="PANTHER" id="PTHR31111">
    <property type="entry name" value="BNAA05G37150D PROTEIN-RELATED"/>
    <property type="match status" value="1"/>
</dbReference>
<feature type="domain" description="F-box associated beta-propeller type 3" evidence="2">
    <location>
        <begin position="92"/>
        <end position="248"/>
    </location>
</feature>
<protein>
    <recommendedName>
        <fullName evidence="5">F-box domain-containing protein</fullName>
    </recommendedName>
</protein>
<evidence type="ECO:0000313" key="3">
    <source>
        <dbReference type="EMBL" id="EOA17924.1"/>
    </source>
</evidence>
<organism evidence="3 4">
    <name type="scientific">Capsella rubella</name>
    <dbReference type="NCBI Taxonomy" id="81985"/>
    <lineage>
        <taxon>Eukaryota</taxon>
        <taxon>Viridiplantae</taxon>
        <taxon>Streptophyta</taxon>
        <taxon>Embryophyta</taxon>
        <taxon>Tracheophyta</taxon>
        <taxon>Spermatophyta</taxon>
        <taxon>Magnoliopsida</taxon>
        <taxon>eudicotyledons</taxon>
        <taxon>Gunneridae</taxon>
        <taxon>Pentapetalae</taxon>
        <taxon>rosids</taxon>
        <taxon>malvids</taxon>
        <taxon>Brassicales</taxon>
        <taxon>Brassicaceae</taxon>
        <taxon>Camelineae</taxon>
        <taxon>Capsella</taxon>
    </lineage>
</organism>
<dbReference type="Proteomes" id="UP000029121">
    <property type="component" value="Unassembled WGS sequence"/>
</dbReference>
<evidence type="ECO:0000259" key="2">
    <source>
        <dbReference type="Pfam" id="PF08268"/>
    </source>
</evidence>
<accession>R0GM20</accession>
<dbReference type="Pfam" id="PF00646">
    <property type="entry name" value="F-box"/>
    <property type="match status" value="1"/>
</dbReference>
<dbReference type="InterPro" id="IPR013187">
    <property type="entry name" value="F-box-assoc_dom_typ3"/>
</dbReference>
<dbReference type="NCBIfam" id="TIGR01640">
    <property type="entry name" value="F_box_assoc_1"/>
    <property type="match status" value="2"/>
</dbReference>
<dbReference type="SUPFAM" id="SSF81383">
    <property type="entry name" value="F-box domain"/>
    <property type="match status" value="1"/>
</dbReference>
<feature type="domain" description="F-box" evidence="1">
    <location>
        <begin position="39"/>
        <end position="76"/>
    </location>
</feature>
<dbReference type="CDD" id="cd22157">
    <property type="entry name" value="F-box_AtFBW1-like"/>
    <property type="match status" value="1"/>
</dbReference>
<sequence length="435" mass="50430">MGKGEEKIQVIHRITKSSSACFHGDNKYDNNEVFSGRDHIPLDLTREILIRLPAKSISRFRCVSKLWLSITTQQDFIDSFAVLQSSIPPQSLLLTFTREDNMKTHVFCMLPFRKNSTSYNDVNKFDMTPPIKDCRYSCSNISINGLITFNTKTETVIWNPTTKEHITVLKPKTPKPVRSFLGYDPRENTYKLLTMSCSYIRQEKYQDPQILTLGSQESWRVIKNSPDHQPRSDYYCINGVVYYKADISFAEDRDDHRIVPALSKAFLAMRLKDIIMSFGVRSEHFKSIQLPSHRSQFEPKFENTLMSYQGKIAWVCHNSNILKIWVLQDAEKQEWSENEFVLPLPIRDLRGSRWLKGGTSTGEFIYVWGKLIKDISALSYDPVRETITSVKGLDYEEFRRCYGSSYNDRMTLPSYYPDHIESLVSLKHIMSSPSV</sequence>
<dbReference type="AlphaFoldDB" id="R0GM20"/>
<evidence type="ECO:0008006" key="5">
    <source>
        <dbReference type="Google" id="ProtNLM"/>
    </source>
</evidence>
<reference evidence="4" key="1">
    <citation type="journal article" date="2013" name="Nat. Genet.">
        <title>The Capsella rubella genome and the genomic consequences of rapid mating system evolution.</title>
        <authorList>
            <person name="Slotte T."/>
            <person name="Hazzouri K.M."/>
            <person name="Agren J.A."/>
            <person name="Koenig D."/>
            <person name="Maumus F."/>
            <person name="Guo Y.L."/>
            <person name="Steige K."/>
            <person name="Platts A.E."/>
            <person name="Escobar J.S."/>
            <person name="Newman L.K."/>
            <person name="Wang W."/>
            <person name="Mandakova T."/>
            <person name="Vello E."/>
            <person name="Smith L.M."/>
            <person name="Henz S.R."/>
            <person name="Steffen J."/>
            <person name="Takuno S."/>
            <person name="Brandvain Y."/>
            <person name="Coop G."/>
            <person name="Andolfatto P."/>
            <person name="Hu T.T."/>
            <person name="Blanchette M."/>
            <person name="Clark R.M."/>
            <person name="Quesneville H."/>
            <person name="Nordborg M."/>
            <person name="Gaut B.S."/>
            <person name="Lysak M.A."/>
            <person name="Jenkins J."/>
            <person name="Grimwood J."/>
            <person name="Chapman J."/>
            <person name="Prochnik S."/>
            <person name="Shu S."/>
            <person name="Rokhsar D."/>
            <person name="Schmutz J."/>
            <person name="Weigel D."/>
            <person name="Wright S.I."/>
        </authorList>
    </citation>
    <scope>NUCLEOTIDE SEQUENCE [LARGE SCALE GENOMIC DNA]</scope>
    <source>
        <strain evidence="4">cv. Monte Gargano</strain>
    </source>
</reference>
<gene>
    <name evidence="3" type="ORF">CARUB_v10006333mg</name>
</gene>
<dbReference type="InterPro" id="IPR036047">
    <property type="entry name" value="F-box-like_dom_sf"/>
</dbReference>
<evidence type="ECO:0000313" key="4">
    <source>
        <dbReference type="Proteomes" id="UP000029121"/>
    </source>
</evidence>
<proteinExistence type="predicted"/>
<dbReference type="InterPro" id="IPR017451">
    <property type="entry name" value="F-box-assoc_interact_dom"/>
</dbReference>